<dbReference type="Pfam" id="PF16872">
    <property type="entry name" value="putAbiC"/>
    <property type="match status" value="1"/>
</dbReference>
<evidence type="ECO:0000313" key="3">
    <source>
        <dbReference type="Proteomes" id="UP000033452"/>
    </source>
</evidence>
<keyword evidence="3" id="KW-1185">Reference proteome</keyword>
<dbReference type="PROSITE" id="PS51257">
    <property type="entry name" value="PROKAR_LIPOPROTEIN"/>
    <property type="match status" value="1"/>
</dbReference>
<gene>
    <name evidence="2" type="ORF">TW77_23125</name>
</gene>
<evidence type="ECO:0000313" key="2">
    <source>
        <dbReference type="EMBL" id="KJZ05271.1"/>
    </source>
</evidence>
<keyword evidence="1" id="KW-0812">Transmembrane</keyword>
<sequence length="292" mass="33531">MKKTKKAIQNSIVLVSCTVLALLFLYLGWFWVKNDLVLSSDVGHWGNFGDFFGGILNPLLAFFAFYWLTRSVAIQQTELSETRKVLGETEKAARAQAITQQNKRFEDSFYSLLNQFNQEKAQLRGIETHGRDPVAKPLTAMVSSVISQNSSANTSEIRDIVQLARRRSDGSNHVFRILYQILKFILVHQELNGKTLSFVDAIGRPVTESEKFYASIVRSFMDKGFTQLLAIICFCDHPNDDFLKYQQLIERYQLLEHMRFDKNFLYGVVDNYNPSAFGNNEHVKTYLQSKNV</sequence>
<proteinExistence type="predicted"/>
<reference evidence="2 3" key="1">
    <citation type="journal article" date="2015" name="BMC Genomics">
        <title>Genome mining reveals unlocked bioactive potential of marine Gram-negative bacteria.</title>
        <authorList>
            <person name="Machado H."/>
            <person name="Sonnenschein E.C."/>
            <person name="Melchiorsen J."/>
            <person name="Gram L."/>
        </authorList>
    </citation>
    <scope>NUCLEOTIDE SEQUENCE [LARGE SCALE GENOMIC DNA]</scope>
    <source>
        <strain evidence="2 3">S2471</strain>
    </source>
</reference>
<accession>A0A0F4QC51</accession>
<keyword evidence="1" id="KW-0472">Membrane</keyword>
<keyword evidence="1" id="KW-1133">Transmembrane helix</keyword>
<evidence type="ECO:0000256" key="1">
    <source>
        <dbReference type="SAM" id="Phobius"/>
    </source>
</evidence>
<dbReference type="Proteomes" id="UP000033452">
    <property type="component" value="Unassembled WGS sequence"/>
</dbReference>
<dbReference type="EMBL" id="JXYA01000079">
    <property type="protein sequence ID" value="KJZ05271.1"/>
    <property type="molecule type" value="Genomic_DNA"/>
</dbReference>
<dbReference type="AlphaFoldDB" id="A0A0F4QC51"/>
<organism evidence="2 3">
    <name type="scientific">Pseudoalteromonas rubra</name>
    <dbReference type="NCBI Taxonomy" id="43658"/>
    <lineage>
        <taxon>Bacteria</taxon>
        <taxon>Pseudomonadati</taxon>
        <taxon>Pseudomonadota</taxon>
        <taxon>Gammaproteobacteria</taxon>
        <taxon>Alteromonadales</taxon>
        <taxon>Pseudoalteromonadaceae</taxon>
        <taxon>Pseudoalteromonas</taxon>
    </lineage>
</organism>
<feature type="transmembrane region" description="Helical" evidence="1">
    <location>
        <begin position="12"/>
        <end position="31"/>
    </location>
</feature>
<comment type="caution">
    <text evidence="2">The sequence shown here is derived from an EMBL/GenBank/DDBJ whole genome shotgun (WGS) entry which is preliminary data.</text>
</comment>
<name>A0A0F4QC51_9GAMM</name>
<evidence type="ECO:0008006" key="4">
    <source>
        <dbReference type="Google" id="ProtNLM"/>
    </source>
</evidence>
<dbReference type="PATRIC" id="fig|43658.5.peg.4890"/>
<dbReference type="InterPro" id="IPR031709">
    <property type="entry name" value="PutAbiC"/>
</dbReference>
<feature type="transmembrane region" description="Helical" evidence="1">
    <location>
        <begin position="51"/>
        <end position="69"/>
    </location>
</feature>
<protein>
    <recommendedName>
        <fullName evidence="4">Phage abortive infection protein</fullName>
    </recommendedName>
</protein>